<organism evidence="5">
    <name type="scientific">Niallia circulans</name>
    <name type="common">Bacillus circulans</name>
    <dbReference type="NCBI Taxonomy" id="1397"/>
    <lineage>
        <taxon>Bacteria</taxon>
        <taxon>Bacillati</taxon>
        <taxon>Bacillota</taxon>
        <taxon>Bacilli</taxon>
        <taxon>Bacillales</taxon>
        <taxon>Bacillaceae</taxon>
        <taxon>Niallia</taxon>
    </lineage>
</organism>
<dbReference type="Pfam" id="PF14278">
    <property type="entry name" value="TetR_C_8"/>
    <property type="match status" value="1"/>
</dbReference>
<reference evidence="5" key="1">
    <citation type="submission" date="2021-04" db="EMBL/GenBank/DDBJ databases">
        <title>Genomic analysis of electroactive and textile dye degrading Bacillus circulans strain: DC10 isolated from constructed wetland-microbial fuel cells treating textile dye wastewaters.</title>
        <authorList>
            <person name="Patel D.U."/>
            <person name="Desai C.R."/>
        </authorList>
    </citation>
    <scope>NUCLEOTIDE SEQUENCE</scope>
    <source>
        <strain evidence="5">DC10</strain>
    </source>
</reference>
<accession>A0A941GDP0</accession>
<evidence type="ECO:0000256" key="3">
    <source>
        <dbReference type="PROSITE-ProRule" id="PRU00335"/>
    </source>
</evidence>
<dbReference type="AlphaFoldDB" id="A0A941GDP0"/>
<dbReference type="Gene3D" id="1.10.357.10">
    <property type="entry name" value="Tetracycline Repressor, domain 2"/>
    <property type="match status" value="1"/>
</dbReference>
<dbReference type="InterPro" id="IPR001647">
    <property type="entry name" value="HTH_TetR"/>
</dbReference>
<comment type="caution">
    <text evidence="5">The sequence shown here is derived from an EMBL/GenBank/DDBJ whole genome shotgun (WGS) entry which is preliminary data.</text>
</comment>
<evidence type="ECO:0000259" key="4">
    <source>
        <dbReference type="PROSITE" id="PS50977"/>
    </source>
</evidence>
<dbReference type="GO" id="GO:0003677">
    <property type="term" value="F:DNA binding"/>
    <property type="evidence" value="ECO:0007669"/>
    <property type="project" value="UniProtKB-UniRule"/>
</dbReference>
<dbReference type="InterPro" id="IPR009057">
    <property type="entry name" value="Homeodomain-like_sf"/>
</dbReference>
<evidence type="ECO:0000313" key="5">
    <source>
        <dbReference type="EMBL" id="MBR8670961.1"/>
    </source>
</evidence>
<name>A0A941GDP0_NIACI</name>
<proteinExistence type="predicted"/>
<protein>
    <submittedName>
        <fullName evidence="5">TetR/AcrR family transcriptional regulator C-terminal domain-containing protein</fullName>
    </submittedName>
</protein>
<dbReference type="PROSITE" id="PS50977">
    <property type="entry name" value="HTH_TETR_2"/>
    <property type="match status" value="1"/>
</dbReference>
<dbReference type="InterPro" id="IPR050624">
    <property type="entry name" value="HTH-type_Tx_Regulator"/>
</dbReference>
<dbReference type="InterPro" id="IPR039532">
    <property type="entry name" value="TetR_C_Firmicutes"/>
</dbReference>
<sequence>MQNKSKLDPRIRRTRRFIREAFISLLEEKDFNKISIHELTKRADINRVTFYLHYKDINDMVESIFDELLSDIESILSNQGNNVDELKSLVLLLEHIADNAHLYKLLLVSKNIQFFTPRLMELLHRLILNNTEEITVKKAESVPAMNIPRDIAAWYGTSAIVGTISLWLGNDMPYSPKFLAEQMVMLNPLQSSRKNITY</sequence>
<dbReference type="PANTHER" id="PTHR43479:SF7">
    <property type="entry name" value="TETR-FAMILY TRANSCRIPTIONAL REGULATOR"/>
    <property type="match status" value="1"/>
</dbReference>
<keyword evidence="1" id="KW-0678">Repressor</keyword>
<feature type="domain" description="HTH tetR-type" evidence="4">
    <location>
        <begin position="12"/>
        <end position="72"/>
    </location>
</feature>
<dbReference type="PANTHER" id="PTHR43479">
    <property type="entry name" value="ACREF/ENVCD OPERON REPRESSOR-RELATED"/>
    <property type="match status" value="1"/>
</dbReference>
<feature type="DNA-binding region" description="H-T-H motif" evidence="3">
    <location>
        <begin position="35"/>
        <end position="54"/>
    </location>
</feature>
<evidence type="ECO:0000256" key="2">
    <source>
        <dbReference type="ARBA" id="ARBA00023125"/>
    </source>
</evidence>
<dbReference type="RefSeq" id="WP_212119966.1">
    <property type="nucleotide sequence ID" value="NZ_JAGTPX020000006.1"/>
</dbReference>
<dbReference type="EMBL" id="JAGTPX010000017">
    <property type="protein sequence ID" value="MBR8670961.1"/>
    <property type="molecule type" value="Genomic_DNA"/>
</dbReference>
<evidence type="ECO:0000256" key="1">
    <source>
        <dbReference type="ARBA" id="ARBA00022491"/>
    </source>
</evidence>
<keyword evidence="2 3" id="KW-0238">DNA-binding</keyword>
<gene>
    <name evidence="5" type="ORF">KD144_15605</name>
</gene>
<dbReference type="SUPFAM" id="SSF46689">
    <property type="entry name" value="Homeodomain-like"/>
    <property type="match status" value="1"/>
</dbReference>